<evidence type="ECO:0000313" key="1">
    <source>
        <dbReference type="EMBL" id="BDD86729.1"/>
    </source>
</evidence>
<dbReference type="PANTHER" id="PTHR33375:SF1">
    <property type="entry name" value="CHROMOSOME-PARTITIONING PROTEIN PARB-RELATED"/>
    <property type="match status" value="1"/>
</dbReference>
<accession>A0ABN6M634</accession>
<reference evidence="1 2" key="1">
    <citation type="submission" date="2022-01" db="EMBL/GenBank/DDBJ databases">
        <title>Desulfofustis limnae sp. nov., a novel mesophilic sulfate-reducing bacterium isolated from marsh soil.</title>
        <authorList>
            <person name="Watanabe M."/>
            <person name="Takahashi A."/>
            <person name="Kojima H."/>
            <person name="Fukui M."/>
        </authorList>
    </citation>
    <scope>NUCLEOTIDE SEQUENCE [LARGE SCALE GENOMIC DNA]</scope>
    <source>
        <strain evidence="1 2">PPLL</strain>
    </source>
</reference>
<dbReference type="InterPro" id="IPR050336">
    <property type="entry name" value="Chromosome_partition/occlusion"/>
</dbReference>
<gene>
    <name evidence="1" type="ORF">DPPLL_10940</name>
</gene>
<organism evidence="1 2">
    <name type="scientific">Desulfofustis limnaeus</name>
    <dbReference type="NCBI Taxonomy" id="2740163"/>
    <lineage>
        <taxon>Bacteria</taxon>
        <taxon>Pseudomonadati</taxon>
        <taxon>Thermodesulfobacteriota</taxon>
        <taxon>Desulfobulbia</taxon>
        <taxon>Desulfobulbales</taxon>
        <taxon>Desulfocapsaceae</taxon>
        <taxon>Desulfofustis</taxon>
    </lineage>
</organism>
<evidence type="ECO:0000313" key="2">
    <source>
        <dbReference type="Proteomes" id="UP000830055"/>
    </source>
</evidence>
<dbReference type="SUPFAM" id="SSF110849">
    <property type="entry name" value="ParB/Sulfiredoxin"/>
    <property type="match status" value="1"/>
</dbReference>
<dbReference type="EMBL" id="AP025516">
    <property type="protein sequence ID" value="BDD86729.1"/>
    <property type="molecule type" value="Genomic_DNA"/>
</dbReference>
<keyword evidence="2" id="KW-1185">Reference proteome</keyword>
<dbReference type="PANTHER" id="PTHR33375">
    <property type="entry name" value="CHROMOSOME-PARTITIONING PROTEIN PARB-RELATED"/>
    <property type="match status" value="1"/>
</dbReference>
<proteinExistence type="predicted"/>
<sequence>MLRARSAIPPVGHESFYSMNETRPRTLPLTAIDPDRRWSLHQDLTQSPDGQFLARVKTYGILRPPLVQQLDQHRYQLVCGSLRLKALELLDRRETTCLVLAPSLSFSQLLDIVARDQADRGLLTPIEAARLILMSRENTTDDAELWHRVTGVANRGHLMRLPHLLKLEPHLREQIHRGVISARTGLLLTSLASDDRLFLGELFEQLEINDNKQQRVIDWVRIIATTENRSFRELFTDRYGYCVALDSSANRPQIVQRLLQDLQRHSHPRLSRAQREFEERLTALHLPHHCRVTPGTSFESDRVTLSVDLPSLDRLEALWPSLQSLLHP</sequence>
<name>A0ABN6M634_9BACT</name>
<evidence type="ECO:0008006" key="3">
    <source>
        <dbReference type="Google" id="ProtNLM"/>
    </source>
</evidence>
<dbReference type="InterPro" id="IPR036086">
    <property type="entry name" value="ParB/Sulfiredoxin_sf"/>
</dbReference>
<protein>
    <recommendedName>
        <fullName evidence="3">ParB/Sulfiredoxin domain-containing protein</fullName>
    </recommendedName>
</protein>
<dbReference type="Proteomes" id="UP000830055">
    <property type="component" value="Chromosome"/>
</dbReference>